<keyword evidence="5" id="KW-0812">Transmembrane</keyword>
<dbReference type="PANTHER" id="PTHR47948">
    <property type="entry name" value="TRANS-CINNAMATE 4-MONOOXYGENASE"/>
    <property type="match status" value="1"/>
</dbReference>
<sequence>MDLLLLEKTLLGSFVAILVAIVVSKLRGKRFKLPPGPLPVPVFGNWLQVGDDLNHRNLTDLAKKFGDIFLLRMGQRNLVVVSSPDLSKEVLHTQGVEFGSRTRNVVFDIFTGKGQDMVFTVYGEHWRKMRRIMTVPFFTNKVVQQYRYGWKIAKVVEDVKKNPEAATNGIVLRRRLQLMMYNNMYRIMFDRRFESEDDPLFNKLKALNGERSRLAQSFDYNYGDFIPILRPFLRGYLKICKEVKDKRLQLFKDYFVDERKKLASTKSTNNEGLKCAIDHILDAQKKGEINEDNVLYIVENINVAAIETTLWSIEWGIAELVNHPEIQKKLRHELDTVLGPGHQITEPDTYKLTYLNAVVKETLRLRMAIPLLVPHMNLHDAKLGGFDIPAESKILVNAWWLANNPAHWKDPEEFRPERFLEEEAKVEANGNDFRYLPFGVGRRSCPGIILALPILGITLGRLVQNFELLPPPGQSKIDTTGKGGQFSLHILKHSTIVAKPRQKQYFEQRRRKQHQQAAGLDSFEEGDNIRGENCGENHRSLDVLSLQNWSTIVKDFTPTFHLGREDPKVNASTVNSLIFKDPPLIRVNPVGSLLSPEIKETTSSVFDLLADDEPNEKSDGSPAREAHVAFSVEGLGKVGSETPRYSPRQPGRYVSYGYPSPLKASRQISSSKNLDYVLNDLEVEVDAIMQHVDMPLRGHPSEFSMEIEDSYCKLKNNLSSIRDSVHPDDHGRTRNSFGEKTTFGETENNDDKWGATCRSRDASFLDKRESDISWNSWPYSMNGNSAEFLKYGNDRLPDYAFEGCHLPKKRDFMNAKEVFNILDSPYLKHQTSETDFDFMISERAARKPSLRMNFGFGDTTIQPDWSCFITEDARDNQSLLSEESSSSTAVRDKVTDISPSNSRARRSRRHQNASGFPENNCSTKSIFLKGRQFKTGEEIQKGNNVFGSGKSTQIPMLSDSRSAHNLDCPFQEKIGSSRGWMFKEGYGSADMNMGFSSPCQTSGKKHPLSGSKPWTEDTFDAFIPEPQIDARLSFDTTKYGGSVKRSPSGSFVCEKFSLCQKSSSIHSHDSPTFSKVEFGTTKPDFTLDSPDFEFEGNPSDPSKDAASHGDKLVLELSAKESVRKDKKNRSKFQQTNYEKAETWNSPVGNNMKPMDALESVDNDPERKDARDEPLETSSSVKIPNKSESSVDKKEYHHDAEVYPPCPKGNKGFPHPNTEAENEGPGVRKISRDGNHPDSSPPVMMLKSYVLQLLCVQKAPKEASVQTA</sequence>
<evidence type="ECO:0000256" key="11">
    <source>
        <dbReference type="ARBA" id="ARBA00023136"/>
    </source>
</evidence>
<dbReference type="GO" id="GO:0016020">
    <property type="term" value="C:membrane"/>
    <property type="evidence" value="ECO:0007669"/>
    <property type="project" value="UniProtKB-SubCell"/>
</dbReference>
<evidence type="ECO:0000256" key="21">
    <source>
        <dbReference type="SAM" id="MobiDB-lite"/>
    </source>
</evidence>
<dbReference type="InterPro" id="IPR017972">
    <property type="entry name" value="Cyt_P450_CS"/>
</dbReference>
<feature type="compositionally biased region" description="Polar residues" evidence="21">
    <location>
        <begin position="734"/>
        <end position="746"/>
    </location>
</feature>
<dbReference type="CDD" id="cd11074">
    <property type="entry name" value="CYP73"/>
    <property type="match status" value="1"/>
</dbReference>
<evidence type="ECO:0000256" key="2">
    <source>
        <dbReference type="ARBA" id="ARBA00004167"/>
    </source>
</evidence>
<accession>A0A6N2LYY4</accession>
<dbReference type="FunFam" id="1.10.630.10:FF:000013">
    <property type="entry name" value="Trans-cinnamate 4-monooxygenase"/>
    <property type="match status" value="1"/>
</dbReference>
<evidence type="ECO:0000256" key="6">
    <source>
        <dbReference type="ARBA" id="ARBA00022723"/>
    </source>
</evidence>
<evidence type="ECO:0000256" key="10">
    <source>
        <dbReference type="ARBA" id="ARBA00023033"/>
    </source>
</evidence>
<dbReference type="Pfam" id="PF00067">
    <property type="entry name" value="p450"/>
    <property type="match status" value="1"/>
</dbReference>
<dbReference type="PRINTS" id="PR00463">
    <property type="entry name" value="EP450I"/>
</dbReference>
<comment type="cofactor">
    <cofactor evidence="1 20">
        <name>heme</name>
        <dbReference type="ChEBI" id="CHEBI:30413"/>
    </cofactor>
</comment>
<feature type="compositionally biased region" description="Basic and acidic residues" evidence="21">
    <location>
        <begin position="1163"/>
        <end position="1173"/>
    </location>
</feature>
<dbReference type="InterPro" id="IPR002401">
    <property type="entry name" value="Cyt_P450_E_grp-I"/>
</dbReference>
<keyword evidence="9 20" id="KW-0408">Iron</keyword>
<keyword evidence="6 20" id="KW-0479">Metal-binding</keyword>
<evidence type="ECO:0000256" key="1">
    <source>
        <dbReference type="ARBA" id="ARBA00001971"/>
    </source>
</evidence>
<organism evidence="22">
    <name type="scientific">Salix viminalis</name>
    <name type="common">Common osier</name>
    <name type="synonym">Basket willow</name>
    <dbReference type="NCBI Taxonomy" id="40686"/>
    <lineage>
        <taxon>Eukaryota</taxon>
        <taxon>Viridiplantae</taxon>
        <taxon>Streptophyta</taxon>
        <taxon>Embryophyta</taxon>
        <taxon>Tracheophyta</taxon>
        <taxon>Spermatophyta</taxon>
        <taxon>Magnoliopsida</taxon>
        <taxon>eudicotyledons</taxon>
        <taxon>Gunneridae</taxon>
        <taxon>Pentapetalae</taxon>
        <taxon>rosids</taxon>
        <taxon>fabids</taxon>
        <taxon>Malpighiales</taxon>
        <taxon>Salicaceae</taxon>
        <taxon>Saliceae</taxon>
        <taxon>Salix</taxon>
    </lineage>
</organism>
<dbReference type="GO" id="GO:0020037">
    <property type="term" value="F:heme binding"/>
    <property type="evidence" value="ECO:0007669"/>
    <property type="project" value="InterPro"/>
</dbReference>
<comment type="pathway">
    <text evidence="12">Phenylpropanoid metabolism; trans-4-coumarate biosynthesis; trans-4-coumarate from trans-cinnamate: step 1/1.</text>
</comment>
<evidence type="ECO:0000256" key="13">
    <source>
        <dbReference type="ARBA" id="ARBA00038946"/>
    </source>
</evidence>
<comment type="similarity">
    <text evidence="3">Belongs to the cytochrome P450 family.</text>
</comment>
<dbReference type="InterPro" id="IPR001128">
    <property type="entry name" value="Cyt_P450"/>
</dbReference>
<evidence type="ECO:0000256" key="7">
    <source>
        <dbReference type="ARBA" id="ARBA00022989"/>
    </source>
</evidence>
<feature type="compositionally biased region" description="Basic and acidic residues" evidence="21">
    <location>
        <begin position="1188"/>
        <end position="1200"/>
    </location>
</feature>
<dbReference type="AlphaFoldDB" id="A0A6N2LYY4"/>
<keyword evidence="8" id="KW-0560">Oxidoreductase</keyword>
<dbReference type="Gene3D" id="1.10.630.10">
    <property type="entry name" value="Cytochrome P450"/>
    <property type="match status" value="1"/>
</dbReference>
<feature type="region of interest" description="Disordered" evidence="21">
    <location>
        <begin position="1087"/>
        <end position="1242"/>
    </location>
</feature>
<dbReference type="SUPFAM" id="SSF48264">
    <property type="entry name" value="Cytochrome P450"/>
    <property type="match status" value="1"/>
</dbReference>
<evidence type="ECO:0000256" key="4">
    <source>
        <dbReference type="ARBA" id="ARBA00022617"/>
    </source>
</evidence>
<evidence type="ECO:0000256" key="5">
    <source>
        <dbReference type="ARBA" id="ARBA00022692"/>
    </source>
</evidence>
<feature type="compositionally biased region" description="Basic and acidic residues" evidence="21">
    <location>
        <begin position="1101"/>
        <end position="1123"/>
    </location>
</feature>
<name>A0A6N2LYY4_SALVM</name>
<evidence type="ECO:0000256" key="3">
    <source>
        <dbReference type="ARBA" id="ARBA00010617"/>
    </source>
</evidence>
<evidence type="ECO:0000256" key="19">
    <source>
        <dbReference type="ARBA" id="ARBA00048198"/>
    </source>
</evidence>
<keyword evidence="7" id="KW-1133">Transmembrane helix</keyword>
<proteinExistence type="inferred from homology"/>
<evidence type="ECO:0000256" key="14">
    <source>
        <dbReference type="ARBA" id="ARBA00040090"/>
    </source>
</evidence>
<dbReference type="EC" id="1.14.14.91" evidence="13"/>
<keyword evidence="10" id="KW-0503">Monooxygenase</keyword>
<gene>
    <name evidence="22" type="ORF">SVIM_LOCUS297062</name>
</gene>
<reference evidence="22" key="1">
    <citation type="submission" date="2019-03" db="EMBL/GenBank/DDBJ databases">
        <authorList>
            <person name="Mank J."/>
            <person name="Almeida P."/>
        </authorList>
    </citation>
    <scope>NUCLEOTIDE SEQUENCE</scope>
    <source>
        <strain evidence="22">78183</strain>
    </source>
</reference>
<feature type="binding site" description="axial binding residue" evidence="20">
    <location>
        <position position="445"/>
    </location>
    <ligand>
        <name>heme</name>
        <dbReference type="ChEBI" id="CHEBI:30413"/>
    </ligand>
    <ligandPart>
        <name>Fe</name>
        <dbReference type="ChEBI" id="CHEBI:18248"/>
    </ligandPart>
</feature>
<dbReference type="PRINTS" id="PR00385">
    <property type="entry name" value="P450"/>
</dbReference>
<evidence type="ECO:0000256" key="9">
    <source>
        <dbReference type="ARBA" id="ARBA00023004"/>
    </source>
</evidence>
<dbReference type="PROSITE" id="PS00086">
    <property type="entry name" value="CYTOCHROME_P450"/>
    <property type="match status" value="1"/>
</dbReference>
<evidence type="ECO:0000256" key="17">
    <source>
        <dbReference type="ARBA" id="ARBA00042998"/>
    </source>
</evidence>
<evidence type="ECO:0000313" key="22">
    <source>
        <dbReference type="EMBL" id="VFU46690.1"/>
    </source>
</evidence>
<feature type="region of interest" description="Disordered" evidence="21">
    <location>
        <begin position="723"/>
        <end position="751"/>
    </location>
</feature>
<feature type="region of interest" description="Disordered" evidence="21">
    <location>
        <begin position="879"/>
        <end position="921"/>
    </location>
</feature>
<feature type="compositionally biased region" description="Polar residues" evidence="21">
    <location>
        <begin position="1131"/>
        <end position="1148"/>
    </location>
</feature>
<comment type="subcellular location">
    <subcellularLocation>
        <location evidence="2">Membrane</location>
        <topology evidence="2">Single-pass membrane protein</topology>
    </subcellularLocation>
</comment>
<feature type="compositionally biased region" description="Polar residues" evidence="21">
    <location>
        <begin position="1175"/>
        <end position="1187"/>
    </location>
</feature>
<keyword evidence="11" id="KW-0472">Membrane</keyword>
<evidence type="ECO:0000256" key="15">
    <source>
        <dbReference type="ARBA" id="ARBA00041322"/>
    </source>
</evidence>
<dbReference type="EMBL" id="CAADRP010001652">
    <property type="protein sequence ID" value="VFU46690.1"/>
    <property type="molecule type" value="Genomic_DNA"/>
</dbReference>
<evidence type="ECO:0000256" key="18">
    <source>
        <dbReference type="ARBA" id="ARBA00045946"/>
    </source>
</evidence>
<evidence type="ECO:0000256" key="16">
    <source>
        <dbReference type="ARBA" id="ARBA00042815"/>
    </source>
</evidence>
<evidence type="ECO:0000256" key="12">
    <source>
        <dbReference type="ARBA" id="ARBA00037893"/>
    </source>
</evidence>
<dbReference type="GO" id="GO:0009808">
    <property type="term" value="P:lignin metabolic process"/>
    <property type="evidence" value="ECO:0007669"/>
    <property type="project" value="TreeGrafter"/>
</dbReference>
<dbReference type="GO" id="GO:0016710">
    <property type="term" value="F:trans-cinnamate 4-monooxygenase activity"/>
    <property type="evidence" value="ECO:0007669"/>
    <property type="project" value="UniProtKB-EC"/>
</dbReference>
<evidence type="ECO:0000256" key="20">
    <source>
        <dbReference type="PIRSR" id="PIRSR602401-1"/>
    </source>
</evidence>
<dbReference type="GO" id="GO:0005506">
    <property type="term" value="F:iron ion binding"/>
    <property type="evidence" value="ECO:0007669"/>
    <property type="project" value="InterPro"/>
</dbReference>
<comment type="function">
    <text evidence="18">Catalyzes the first oxidative step of the phenylpropanoid pathway in higher plants by transforming trans-cinnamate into p-coumarate. The compounds formed by this pathway are essential components for lignification, pollination, and defense against ultraviolet light, predators and pathogens.</text>
</comment>
<evidence type="ECO:0000256" key="8">
    <source>
        <dbReference type="ARBA" id="ARBA00023002"/>
    </source>
</evidence>
<dbReference type="InterPro" id="IPR036396">
    <property type="entry name" value="Cyt_P450_sf"/>
</dbReference>
<dbReference type="PANTHER" id="PTHR47948:SF11">
    <property type="entry name" value="TRANS-CINNAMATE 4-MONOOXYGENASE"/>
    <property type="match status" value="1"/>
</dbReference>
<feature type="compositionally biased region" description="Basic and acidic residues" evidence="21">
    <location>
        <begin position="723"/>
        <end position="732"/>
    </location>
</feature>
<protein>
    <recommendedName>
        <fullName evidence="14">Trans-cinnamate 4-monooxygenase</fullName>
        <ecNumber evidence="13">1.14.14.91</ecNumber>
    </recommendedName>
    <alternativeName>
        <fullName evidence="15">Cinnamic acid 4-hydroxylase</fullName>
    </alternativeName>
    <alternativeName>
        <fullName evidence="17">Cytochrome P450 73</fullName>
    </alternativeName>
    <alternativeName>
        <fullName evidence="16">Cytochrome P450C4H</fullName>
    </alternativeName>
</protein>
<comment type="catalytic activity">
    <reaction evidence="19">
        <text>(E)-cinnamate + reduced [NADPH--hemoprotein reductase] + O2 = (E)-4-coumarate + oxidized [NADPH--hemoprotein reductase] + H2O + H(+)</text>
        <dbReference type="Rhea" id="RHEA:10608"/>
        <dbReference type="Rhea" id="RHEA-COMP:11964"/>
        <dbReference type="Rhea" id="RHEA-COMP:11965"/>
        <dbReference type="ChEBI" id="CHEBI:12876"/>
        <dbReference type="ChEBI" id="CHEBI:15377"/>
        <dbReference type="ChEBI" id="CHEBI:15378"/>
        <dbReference type="ChEBI" id="CHEBI:15379"/>
        <dbReference type="ChEBI" id="CHEBI:15669"/>
        <dbReference type="ChEBI" id="CHEBI:57618"/>
        <dbReference type="ChEBI" id="CHEBI:58210"/>
        <dbReference type="EC" id="1.14.14.91"/>
    </reaction>
</comment>
<keyword evidence="4 20" id="KW-0349">Heme</keyword>
<dbReference type="SMR" id="A0A6N2LYY4"/>